<name>A0A6G1FEN8_9ORYZ</name>
<dbReference type="EMBL" id="SPHZ02000001">
    <property type="protein sequence ID" value="KAF0935304.1"/>
    <property type="molecule type" value="Genomic_DNA"/>
</dbReference>
<reference evidence="2 3" key="1">
    <citation type="submission" date="2019-11" db="EMBL/GenBank/DDBJ databases">
        <title>Whole genome sequence of Oryza granulata.</title>
        <authorList>
            <person name="Li W."/>
        </authorList>
    </citation>
    <scope>NUCLEOTIDE SEQUENCE [LARGE SCALE GENOMIC DNA]</scope>
    <source>
        <strain evidence="3">cv. Menghai</strain>
        <tissue evidence="2">Leaf</tissue>
    </source>
</reference>
<evidence type="ECO:0000313" key="3">
    <source>
        <dbReference type="Proteomes" id="UP000479710"/>
    </source>
</evidence>
<evidence type="ECO:0000313" key="2">
    <source>
        <dbReference type="EMBL" id="KAF0935304.1"/>
    </source>
</evidence>
<dbReference type="AlphaFoldDB" id="A0A6G1FEN8"/>
<keyword evidence="3" id="KW-1185">Reference proteome</keyword>
<gene>
    <name evidence="2" type="ORF">E2562_032018</name>
</gene>
<sequence length="96" mass="9867">MQIWRPGVGRRGKSDGLAVDLASLLHPLRLLRRGSRVWDGDLAAEVVGRPAAEGLMGRGRRPSGGGGREAGKLGGRGAGMVGELGDGGVGRSLSLR</sequence>
<accession>A0A6G1FEN8</accession>
<organism evidence="2 3">
    <name type="scientific">Oryza meyeriana var. granulata</name>
    <dbReference type="NCBI Taxonomy" id="110450"/>
    <lineage>
        <taxon>Eukaryota</taxon>
        <taxon>Viridiplantae</taxon>
        <taxon>Streptophyta</taxon>
        <taxon>Embryophyta</taxon>
        <taxon>Tracheophyta</taxon>
        <taxon>Spermatophyta</taxon>
        <taxon>Magnoliopsida</taxon>
        <taxon>Liliopsida</taxon>
        <taxon>Poales</taxon>
        <taxon>Poaceae</taxon>
        <taxon>BOP clade</taxon>
        <taxon>Oryzoideae</taxon>
        <taxon>Oryzeae</taxon>
        <taxon>Oryzinae</taxon>
        <taxon>Oryza</taxon>
        <taxon>Oryza meyeriana</taxon>
    </lineage>
</organism>
<protein>
    <submittedName>
        <fullName evidence="2">Uncharacterized protein</fullName>
    </submittedName>
</protein>
<dbReference type="Proteomes" id="UP000479710">
    <property type="component" value="Unassembled WGS sequence"/>
</dbReference>
<evidence type="ECO:0000256" key="1">
    <source>
        <dbReference type="SAM" id="MobiDB-lite"/>
    </source>
</evidence>
<comment type="caution">
    <text evidence="2">The sequence shown here is derived from an EMBL/GenBank/DDBJ whole genome shotgun (WGS) entry which is preliminary data.</text>
</comment>
<feature type="compositionally biased region" description="Gly residues" evidence="1">
    <location>
        <begin position="62"/>
        <end position="90"/>
    </location>
</feature>
<feature type="region of interest" description="Disordered" evidence="1">
    <location>
        <begin position="54"/>
        <end position="96"/>
    </location>
</feature>
<proteinExistence type="predicted"/>